<feature type="disulfide bond" evidence="5">
    <location>
        <begin position="71"/>
        <end position="86"/>
    </location>
</feature>
<feature type="chain" id="PRO_5025438797" description="AA1-like domain-containing protein" evidence="6">
    <location>
        <begin position="16"/>
        <end position="151"/>
    </location>
</feature>
<dbReference type="GO" id="GO:0005576">
    <property type="term" value="C:extracellular region"/>
    <property type="evidence" value="ECO:0007669"/>
    <property type="project" value="UniProtKB-SubCell"/>
</dbReference>
<dbReference type="InterPro" id="IPR032382">
    <property type="entry name" value="AltA1"/>
</dbReference>
<keyword evidence="3 6" id="KW-0732">Signal</keyword>
<dbReference type="CDD" id="cd12798">
    <property type="entry name" value="Alt_A1"/>
    <property type="match status" value="1"/>
</dbReference>
<feature type="signal peptide" evidence="6">
    <location>
        <begin position="1"/>
        <end position="15"/>
    </location>
</feature>
<sequence length="151" mass="15680">MQFLTAATLFGLALAAPAPQTTDCPNPAHCGTAPDPSTYENVDISDFYLRKNPGIVSASFTLSGADGNVTCSIGAVESLPSEVQVCGESKYRFGLIEGEGEGQVGVRLYKELGTAFGWTGEGLVPTYCHAGGNGPEDFVCSQVVPVTIVIS</sequence>
<dbReference type="Gene3D" id="2.40.350.20">
    <property type="match status" value="1"/>
</dbReference>
<evidence type="ECO:0000313" key="8">
    <source>
        <dbReference type="EMBL" id="KAF1972432.1"/>
    </source>
</evidence>
<name>A0A6A5V8S7_9PLEO</name>
<dbReference type="OrthoDB" id="3928926at2759"/>
<evidence type="ECO:0000256" key="6">
    <source>
        <dbReference type="SAM" id="SignalP"/>
    </source>
</evidence>
<keyword evidence="4 5" id="KW-1015">Disulfide bond</keyword>
<dbReference type="AlphaFoldDB" id="A0A6A5V8S7"/>
<reference evidence="8" key="1">
    <citation type="journal article" date="2020" name="Stud. Mycol.">
        <title>101 Dothideomycetes genomes: a test case for predicting lifestyles and emergence of pathogens.</title>
        <authorList>
            <person name="Haridas S."/>
            <person name="Albert R."/>
            <person name="Binder M."/>
            <person name="Bloem J."/>
            <person name="Labutti K."/>
            <person name="Salamov A."/>
            <person name="Andreopoulos B."/>
            <person name="Baker S."/>
            <person name="Barry K."/>
            <person name="Bills G."/>
            <person name="Bluhm B."/>
            <person name="Cannon C."/>
            <person name="Castanera R."/>
            <person name="Culley D."/>
            <person name="Daum C."/>
            <person name="Ezra D."/>
            <person name="Gonzalez J."/>
            <person name="Henrissat B."/>
            <person name="Kuo A."/>
            <person name="Liang C."/>
            <person name="Lipzen A."/>
            <person name="Lutzoni F."/>
            <person name="Magnuson J."/>
            <person name="Mondo S."/>
            <person name="Nolan M."/>
            <person name="Ohm R."/>
            <person name="Pangilinan J."/>
            <person name="Park H.-J."/>
            <person name="Ramirez L."/>
            <person name="Alfaro M."/>
            <person name="Sun H."/>
            <person name="Tritt A."/>
            <person name="Yoshinaga Y."/>
            <person name="Zwiers L.-H."/>
            <person name="Turgeon B."/>
            <person name="Goodwin S."/>
            <person name="Spatafora J."/>
            <person name="Crous P."/>
            <person name="Grigoriev I."/>
        </authorList>
    </citation>
    <scope>NUCLEOTIDE SEQUENCE</scope>
    <source>
        <strain evidence="8">CBS 107.79</strain>
    </source>
</reference>
<dbReference type="Proteomes" id="UP000800036">
    <property type="component" value="Unassembled WGS sequence"/>
</dbReference>
<gene>
    <name evidence="8" type="ORF">BU23DRAFT_508150</name>
</gene>
<evidence type="ECO:0000313" key="9">
    <source>
        <dbReference type="Proteomes" id="UP000800036"/>
    </source>
</evidence>
<keyword evidence="2" id="KW-0964">Secreted</keyword>
<feature type="domain" description="AA1-like" evidence="7">
    <location>
        <begin position="37"/>
        <end position="151"/>
    </location>
</feature>
<proteinExistence type="predicted"/>
<evidence type="ECO:0000256" key="5">
    <source>
        <dbReference type="PROSITE-ProRule" id="PRU01243"/>
    </source>
</evidence>
<feature type="disulfide bond" evidence="5">
    <location>
        <begin position="128"/>
        <end position="140"/>
    </location>
</feature>
<protein>
    <recommendedName>
        <fullName evidence="7">AA1-like domain-containing protein</fullName>
    </recommendedName>
</protein>
<accession>A0A6A5V8S7</accession>
<dbReference type="EMBL" id="ML976686">
    <property type="protein sequence ID" value="KAF1972432.1"/>
    <property type="molecule type" value="Genomic_DNA"/>
</dbReference>
<evidence type="ECO:0000259" key="7">
    <source>
        <dbReference type="PROSITE" id="PS51895"/>
    </source>
</evidence>
<evidence type="ECO:0000256" key="2">
    <source>
        <dbReference type="ARBA" id="ARBA00022525"/>
    </source>
</evidence>
<organism evidence="8 9">
    <name type="scientific">Bimuria novae-zelandiae CBS 107.79</name>
    <dbReference type="NCBI Taxonomy" id="1447943"/>
    <lineage>
        <taxon>Eukaryota</taxon>
        <taxon>Fungi</taxon>
        <taxon>Dikarya</taxon>
        <taxon>Ascomycota</taxon>
        <taxon>Pezizomycotina</taxon>
        <taxon>Dothideomycetes</taxon>
        <taxon>Pleosporomycetidae</taxon>
        <taxon>Pleosporales</taxon>
        <taxon>Massarineae</taxon>
        <taxon>Didymosphaeriaceae</taxon>
        <taxon>Bimuria</taxon>
    </lineage>
</organism>
<dbReference type="PROSITE" id="PS51895">
    <property type="entry name" value="AA1"/>
    <property type="match status" value="1"/>
</dbReference>
<evidence type="ECO:0000256" key="3">
    <source>
        <dbReference type="ARBA" id="ARBA00022729"/>
    </source>
</evidence>
<comment type="subcellular location">
    <subcellularLocation>
        <location evidence="1">Secreted</location>
    </subcellularLocation>
</comment>
<evidence type="ECO:0000256" key="1">
    <source>
        <dbReference type="ARBA" id="ARBA00004613"/>
    </source>
</evidence>
<evidence type="ECO:0000256" key="4">
    <source>
        <dbReference type="ARBA" id="ARBA00023157"/>
    </source>
</evidence>
<keyword evidence="9" id="KW-1185">Reference proteome</keyword>
<dbReference type="Pfam" id="PF16541">
    <property type="entry name" value="AltA1"/>
    <property type="match status" value="1"/>
</dbReference>